<dbReference type="InterPro" id="IPR036291">
    <property type="entry name" value="NAD(P)-bd_dom_sf"/>
</dbReference>
<dbReference type="InterPro" id="IPR047122">
    <property type="entry name" value="Trans-enoyl_RdTase-like"/>
</dbReference>
<protein>
    <submittedName>
        <fullName evidence="2">GroES-like protein</fullName>
    </submittedName>
</protein>
<dbReference type="InterPro" id="IPR020843">
    <property type="entry name" value="ER"/>
</dbReference>
<keyword evidence="3" id="KW-1185">Reference proteome</keyword>
<dbReference type="InterPro" id="IPR011032">
    <property type="entry name" value="GroES-like_sf"/>
</dbReference>
<dbReference type="AlphaFoldDB" id="A0A5C3KSP5"/>
<evidence type="ECO:0000259" key="1">
    <source>
        <dbReference type="SMART" id="SM00829"/>
    </source>
</evidence>
<dbReference type="InterPro" id="IPR013154">
    <property type="entry name" value="ADH-like_N"/>
</dbReference>
<sequence>MSTQKALLLVEKFGALVVGNAAIPKPGPGEVLIRVQAAGLNPVDWKVRKFGIYIQDFPAILGVDIAGDVEEVGPDVTNVRKGDRVFTHGGFKSDHDAFQQYTKADASLLSQIPTGTSYDEAATLPTALATAFLGLYSTTHLGFDATSVVNPEARGKYNGTPLIVNGGSSSVGKIVIQLAKASGFNPLITTASAKHAENLKSLGATHVIDRHAPVSSFVEEVRKITQSPIAHAYDAVGGNEIQSAIFELLGANGRFVYTAGLNPQLEGRDNYSRVLSLRTVPDNIPSLKTLWTNIASLISEGIIKPSKVEVLPGGLAGIPDGLQRLENNEVSGVKLIAHPQENI</sequence>
<accession>A0A5C3KSP5</accession>
<feature type="domain" description="Enoyl reductase (ER)" evidence="1">
    <location>
        <begin position="14"/>
        <end position="337"/>
    </location>
</feature>
<dbReference type="SUPFAM" id="SSF50129">
    <property type="entry name" value="GroES-like"/>
    <property type="match status" value="1"/>
</dbReference>
<proteinExistence type="predicted"/>
<dbReference type="Proteomes" id="UP000307440">
    <property type="component" value="Unassembled WGS sequence"/>
</dbReference>
<dbReference type="Gene3D" id="3.90.180.10">
    <property type="entry name" value="Medium-chain alcohol dehydrogenases, catalytic domain"/>
    <property type="match status" value="1"/>
</dbReference>
<dbReference type="SMART" id="SM00829">
    <property type="entry name" value="PKS_ER"/>
    <property type="match status" value="1"/>
</dbReference>
<dbReference type="CDD" id="cd08249">
    <property type="entry name" value="enoyl_reductase_like"/>
    <property type="match status" value="1"/>
</dbReference>
<dbReference type="GO" id="GO:0016651">
    <property type="term" value="F:oxidoreductase activity, acting on NAD(P)H"/>
    <property type="evidence" value="ECO:0007669"/>
    <property type="project" value="InterPro"/>
</dbReference>
<evidence type="ECO:0000313" key="2">
    <source>
        <dbReference type="EMBL" id="TFK23600.1"/>
    </source>
</evidence>
<dbReference type="SUPFAM" id="SSF51735">
    <property type="entry name" value="NAD(P)-binding Rossmann-fold domains"/>
    <property type="match status" value="1"/>
</dbReference>
<dbReference type="OrthoDB" id="3233595at2759"/>
<dbReference type="EMBL" id="ML210215">
    <property type="protein sequence ID" value="TFK23600.1"/>
    <property type="molecule type" value="Genomic_DNA"/>
</dbReference>
<dbReference type="Gene3D" id="3.40.50.720">
    <property type="entry name" value="NAD(P)-binding Rossmann-like Domain"/>
    <property type="match status" value="1"/>
</dbReference>
<dbReference type="PANTHER" id="PTHR45348:SF2">
    <property type="entry name" value="ZINC-TYPE ALCOHOL DEHYDROGENASE-LIKE PROTEIN C2E1P3.01"/>
    <property type="match status" value="1"/>
</dbReference>
<gene>
    <name evidence="2" type="ORF">FA15DRAFT_670315</name>
</gene>
<dbReference type="Pfam" id="PF00107">
    <property type="entry name" value="ADH_zinc_N"/>
    <property type="match status" value="1"/>
</dbReference>
<evidence type="ECO:0000313" key="3">
    <source>
        <dbReference type="Proteomes" id="UP000307440"/>
    </source>
</evidence>
<dbReference type="STRING" id="230819.A0A5C3KSP5"/>
<dbReference type="InterPro" id="IPR013149">
    <property type="entry name" value="ADH-like_C"/>
</dbReference>
<dbReference type="Pfam" id="PF08240">
    <property type="entry name" value="ADH_N"/>
    <property type="match status" value="1"/>
</dbReference>
<organism evidence="2 3">
    <name type="scientific">Coprinopsis marcescibilis</name>
    <name type="common">Agaric fungus</name>
    <name type="synonym">Psathyrella marcescibilis</name>
    <dbReference type="NCBI Taxonomy" id="230819"/>
    <lineage>
        <taxon>Eukaryota</taxon>
        <taxon>Fungi</taxon>
        <taxon>Dikarya</taxon>
        <taxon>Basidiomycota</taxon>
        <taxon>Agaricomycotina</taxon>
        <taxon>Agaricomycetes</taxon>
        <taxon>Agaricomycetidae</taxon>
        <taxon>Agaricales</taxon>
        <taxon>Agaricineae</taxon>
        <taxon>Psathyrellaceae</taxon>
        <taxon>Coprinopsis</taxon>
    </lineage>
</organism>
<dbReference type="PANTHER" id="PTHR45348">
    <property type="entry name" value="HYPOTHETICAL OXIDOREDUCTASE (EUROFUNG)"/>
    <property type="match status" value="1"/>
</dbReference>
<reference evidence="2 3" key="1">
    <citation type="journal article" date="2019" name="Nat. Ecol. Evol.">
        <title>Megaphylogeny resolves global patterns of mushroom evolution.</title>
        <authorList>
            <person name="Varga T."/>
            <person name="Krizsan K."/>
            <person name="Foldi C."/>
            <person name="Dima B."/>
            <person name="Sanchez-Garcia M."/>
            <person name="Sanchez-Ramirez S."/>
            <person name="Szollosi G.J."/>
            <person name="Szarkandi J.G."/>
            <person name="Papp V."/>
            <person name="Albert L."/>
            <person name="Andreopoulos W."/>
            <person name="Angelini C."/>
            <person name="Antonin V."/>
            <person name="Barry K.W."/>
            <person name="Bougher N.L."/>
            <person name="Buchanan P."/>
            <person name="Buyck B."/>
            <person name="Bense V."/>
            <person name="Catcheside P."/>
            <person name="Chovatia M."/>
            <person name="Cooper J."/>
            <person name="Damon W."/>
            <person name="Desjardin D."/>
            <person name="Finy P."/>
            <person name="Geml J."/>
            <person name="Haridas S."/>
            <person name="Hughes K."/>
            <person name="Justo A."/>
            <person name="Karasinski D."/>
            <person name="Kautmanova I."/>
            <person name="Kiss B."/>
            <person name="Kocsube S."/>
            <person name="Kotiranta H."/>
            <person name="LaButti K.M."/>
            <person name="Lechner B.E."/>
            <person name="Liimatainen K."/>
            <person name="Lipzen A."/>
            <person name="Lukacs Z."/>
            <person name="Mihaltcheva S."/>
            <person name="Morgado L.N."/>
            <person name="Niskanen T."/>
            <person name="Noordeloos M.E."/>
            <person name="Ohm R.A."/>
            <person name="Ortiz-Santana B."/>
            <person name="Ovrebo C."/>
            <person name="Racz N."/>
            <person name="Riley R."/>
            <person name="Savchenko A."/>
            <person name="Shiryaev A."/>
            <person name="Soop K."/>
            <person name="Spirin V."/>
            <person name="Szebenyi C."/>
            <person name="Tomsovsky M."/>
            <person name="Tulloss R.E."/>
            <person name="Uehling J."/>
            <person name="Grigoriev I.V."/>
            <person name="Vagvolgyi C."/>
            <person name="Papp T."/>
            <person name="Martin F.M."/>
            <person name="Miettinen O."/>
            <person name="Hibbett D.S."/>
            <person name="Nagy L.G."/>
        </authorList>
    </citation>
    <scope>NUCLEOTIDE SEQUENCE [LARGE SCALE GENOMIC DNA]</scope>
    <source>
        <strain evidence="2 3">CBS 121175</strain>
    </source>
</reference>
<name>A0A5C3KSP5_COPMA</name>